<evidence type="ECO:0000313" key="2">
    <source>
        <dbReference type="Proteomes" id="UP000018300"/>
    </source>
</evidence>
<reference evidence="1" key="1">
    <citation type="submission" date="2012-11" db="EMBL/GenBank/DDBJ databases">
        <title>Dependencies among metagenomic species, viruses, plasmids and units of genetic variation.</title>
        <authorList>
            <person name="Nielsen H.B."/>
            <person name="Almeida M."/>
            <person name="Juncker A.S."/>
            <person name="Rasmussen S."/>
            <person name="Li J."/>
            <person name="Sunagawa S."/>
            <person name="Plichta D."/>
            <person name="Gautier L."/>
            <person name="Le Chatelier E."/>
            <person name="Peletier E."/>
            <person name="Bonde I."/>
            <person name="Nielsen T."/>
            <person name="Manichanh C."/>
            <person name="Arumugam M."/>
            <person name="Batto J."/>
            <person name="Santos M.B.Q.D."/>
            <person name="Blom N."/>
            <person name="Borruel N."/>
            <person name="Burgdorf K.S."/>
            <person name="Boumezbeur F."/>
            <person name="Casellas F."/>
            <person name="Dore J."/>
            <person name="Guarner F."/>
            <person name="Hansen T."/>
            <person name="Hildebrand F."/>
            <person name="Kaas R.S."/>
            <person name="Kennedy S."/>
            <person name="Kristiansen K."/>
            <person name="Kultima J.R."/>
            <person name="Leonard P."/>
            <person name="Levenez F."/>
            <person name="Lund O."/>
            <person name="Moumen B."/>
            <person name="Le Paslier D."/>
            <person name="Pons N."/>
            <person name="Pedersen O."/>
            <person name="Prifti E."/>
            <person name="Qin J."/>
            <person name="Raes J."/>
            <person name="Tap J."/>
            <person name="Tims S."/>
            <person name="Ussery D.W."/>
            <person name="Yamada T."/>
            <person name="MetaHit consortium"/>
            <person name="Renault P."/>
            <person name="Sicheritz-Ponten T."/>
            <person name="Bork P."/>
            <person name="Wang J."/>
            <person name="Brunak S."/>
            <person name="Ehrlich S.D."/>
        </authorList>
    </citation>
    <scope>NUCLEOTIDE SEQUENCE [LARGE SCALE GENOMIC DNA]</scope>
</reference>
<dbReference type="EMBL" id="CAYU010000051">
    <property type="protein sequence ID" value="CCY77056.1"/>
    <property type="molecule type" value="Genomic_DNA"/>
</dbReference>
<dbReference type="Gene3D" id="3.30.950.30">
    <property type="entry name" value="Schlafen, AAA domain"/>
    <property type="match status" value="1"/>
</dbReference>
<name>R5LVF9_9FIRM</name>
<sequence>MIPLKIETLLEGRIVEHDCVEYKTGWNPNAIIHSICAFANDYDI</sequence>
<organism evidence="1 2">
    <name type="scientific">Eshraghiella crossota CAG:259</name>
    <dbReference type="NCBI Taxonomy" id="1263062"/>
    <lineage>
        <taxon>Bacteria</taxon>
        <taxon>Bacillati</taxon>
        <taxon>Bacillota</taxon>
        <taxon>Clostridia</taxon>
        <taxon>Lachnospirales</taxon>
        <taxon>Lachnospiraceae</taxon>
        <taxon>Eshraghiella</taxon>
    </lineage>
</organism>
<dbReference type="InterPro" id="IPR038461">
    <property type="entry name" value="Schlafen_AlbA_2_dom_sf"/>
</dbReference>
<gene>
    <name evidence="1" type="ORF">BN569_00578</name>
</gene>
<proteinExistence type="predicted"/>
<evidence type="ECO:0000313" key="1">
    <source>
        <dbReference type="EMBL" id="CCY77056.1"/>
    </source>
</evidence>
<dbReference type="AlphaFoldDB" id="R5LVF9"/>
<protein>
    <submittedName>
        <fullName evidence="1">Divergent AAA domain protein</fullName>
    </submittedName>
</protein>
<dbReference type="Proteomes" id="UP000018300">
    <property type="component" value="Unassembled WGS sequence"/>
</dbReference>
<comment type="caution">
    <text evidence="1">The sequence shown here is derived from an EMBL/GenBank/DDBJ whole genome shotgun (WGS) entry which is preliminary data.</text>
</comment>
<accession>R5LVF9</accession>